<feature type="coiled-coil region" evidence="9">
    <location>
        <begin position="1395"/>
        <end position="1422"/>
    </location>
</feature>
<feature type="region of interest" description="Disordered" evidence="10">
    <location>
        <begin position="1"/>
        <end position="34"/>
    </location>
</feature>
<feature type="repeat" description="WD" evidence="8">
    <location>
        <begin position="520"/>
        <end position="555"/>
    </location>
</feature>
<organism evidence="11 12">
    <name type="scientific">Fopius arisanus</name>
    <dbReference type="NCBI Taxonomy" id="64838"/>
    <lineage>
        <taxon>Eukaryota</taxon>
        <taxon>Metazoa</taxon>
        <taxon>Ecdysozoa</taxon>
        <taxon>Arthropoda</taxon>
        <taxon>Hexapoda</taxon>
        <taxon>Insecta</taxon>
        <taxon>Pterygota</taxon>
        <taxon>Neoptera</taxon>
        <taxon>Endopterygota</taxon>
        <taxon>Hymenoptera</taxon>
        <taxon>Apocrita</taxon>
        <taxon>Ichneumonoidea</taxon>
        <taxon>Braconidae</taxon>
        <taxon>Opiinae</taxon>
        <taxon>Fopius</taxon>
    </lineage>
</organism>
<evidence type="ECO:0000256" key="3">
    <source>
        <dbReference type="ARBA" id="ARBA00022574"/>
    </source>
</evidence>
<feature type="compositionally biased region" description="Basic and acidic residues" evidence="10">
    <location>
        <begin position="1"/>
        <end position="11"/>
    </location>
</feature>
<keyword evidence="7" id="KW-0966">Cell projection</keyword>
<evidence type="ECO:0008006" key="13">
    <source>
        <dbReference type="Google" id="ProtNLM"/>
    </source>
</evidence>
<evidence type="ECO:0000256" key="8">
    <source>
        <dbReference type="PROSITE-ProRule" id="PRU00221"/>
    </source>
</evidence>
<dbReference type="Gene3D" id="2.130.10.10">
    <property type="entry name" value="YVTN repeat-like/Quinoprotein amine dehydrogenase"/>
    <property type="match status" value="2"/>
</dbReference>
<keyword evidence="5 9" id="KW-0175">Coiled coil</keyword>
<feature type="compositionally biased region" description="Acidic residues" evidence="10">
    <location>
        <begin position="1483"/>
        <end position="1494"/>
    </location>
</feature>
<dbReference type="RefSeq" id="XP_011307884.1">
    <property type="nucleotide sequence ID" value="XM_011309582.1"/>
</dbReference>
<evidence type="ECO:0000256" key="10">
    <source>
        <dbReference type="SAM" id="MobiDB-lite"/>
    </source>
</evidence>
<keyword evidence="4" id="KW-0677">Repeat</keyword>
<name>A0A9R1TEJ3_9HYME</name>
<dbReference type="GO" id="GO:0003341">
    <property type="term" value="P:cilium movement"/>
    <property type="evidence" value="ECO:0007669"/>
    <property type="project" value="UniProtKB-ARBA"/>
</dbReference>
<dbReference type="Pfam" id="PF00400">
    <property type="entry name" value="WD40"/>
    <property type="match status" value="1"/>
</dbReference>
<dbReference type="GO" id="GO:0005930">
    <property type="term" value="C:axoneme"/>
    <property type="evidence" value="ECO:0007669"/>
    <property type="project" value="UniProtKB-SubCell"/>
</dbReference>
<dbReference type="KEGG" id="fas:105269393"/>
<feature type="compositionally biased region" description="Basic and acidic residues" evidence="10">
    <location>
        <begin position="1022"/>
        <end position="1038"/>
    </location>
</feature>
<dbReference type="PROSITE" id="PS50082">
    <property type="entry name" value="WD_REPEATS_2"/>
    <property type="match status" value="1"/>
</dbReference>
<proteinExistence type="predicted"/>
<evidence type="ECO:0000313" key="11">
    <source>
        <dbReference type="Proteomes" id="UP000694866"/>
    </source>
</evidence>
<evidence type="ECO:0000256" key="4">
    <source>
        <dbReference type="ARBA" id="ARBA00022737"/>
    </source>
</evidence>
<feature type="coiled-coil region" evidence="9">
    <location>
        <begin position="631"/>
        <end position="664"/>
    </location>
</feature>
<feature type="coiled-coil region" evidence="9">
    <location>
        <begin position="1339"/>
        <end position="1366"/>
    </location>
</feature>
<comment type="subcellular location">
    <subcellularLocation>
        <location evidence="1">Cytoplasm</location>
        <location evidence="1">Cytoskeleton</location>
        <location evidence="1">Cilium axoneme</location>
    </subcellularLocation>
</comment>
<feature type="region of interest" description="Disordered" evidence="10">
    <location>
        <begin position="1022"/>
        <end position="1050"/>
    </location>
</feature>
<dbReference type="InterPro" id="IPR015943">
    <property type="entry name" value="WD40/YVTN_repeat-like_dom_sf"/>
</dbReference>
<dbReference type="InterPro" id="IPR036322">
    <property type="entry name" value="WD40_repeat_dom_sf"/>
</dbReference>
<evidence type="ECO:0000313" key="12">
    <source>
        <dbReference type="RefSeq" id="XP_011307884.1"/>
    </source>
</evidence>
<dbReference type="SUPFAM" id="SSF50952">
    <property type="entry name" value="Soluble quinoprotein glucose dehydrogenase"/>
    <property type="match status" value="1"/>
</dbReference>
<evidence type="ECO:0000256" key="7">
    <source>
        <dbReference type="ARBA" id="ARBA00023273"/>
    </source>
</evidence>
<protein>
    <recommendedName>
        <fullName evidence="13">WD repeat-containing protein 52</fullName>
    </recommendedName>
</protein>
<evidence type="ECO:0000256" key="9">
    <source>
        <dbReference type="SAM" id="Coils"/>
    </source>
</evidence>
<gene>
    <name evidence="12" type="primary">LOC105269393</name>
</gene>
<evidence type="ECO:0000256" key="6">
    <source>
        <dbReference type="ARBA" id="ARBA00023212"/>
    </source>
</evidence>
<dbReference type="GeneID" id="105269393"/>
<dbReference type="OrthoDB" id="1935234at2759"/>
<feature type="compositionally biased region" description="Low complexity" evidence="10">
    <location>
        <begin position="1472"/>
        <end position="1482"/>
    </location>
</feature>
<keyword evidence="2" id="KW-0963">Cytoplasm</keyword>
<dbReference type="PANTHER" id="PTHR14885">
    <property type="entry name" value="CILIA- AND FLAGELLA-ASSOCIATED PROTEIN 43-RELATED"/>
    <property type="match status" value="1"/>
</dbReference>
<accession>A0A9R1TEJ3</accession>
<dbReference type="Proteomes" id="UP000694866">
    <property type="component" value="Unplaced"/>
</dbReference>
<evidence type="ECO:0000256" key="1">
    <source>
        <dbReference type="ARBA" id="ARBA00004430"/>
    </source>
</evidence>
<dbReference type="SUPFAM" id="SSF50978">
    <property type="entry name" value="WD40 repeat-like"/>
    <property type="match status" value="2"/>
</dbReference>
<feature type="region of interest" description="Disordered" evidence="10">
    <location>
        <begin position="1464"/>
        <end position="1495"/>
    </location>
</feature>
<keyword evidence="6" id="KW-0206">Cytoskeleton</keyword>
<dbReference type="InterPro" id="IPR011041">
    <property type="entry name" value="Quinoprot_gluc/sorb_DH_b-prop"/>
</dbReference>
<keyword evidence="3 8" id="KW-0853">WD repeat</keyword>
<reference evidence="12" key="1">
    <citation type="submission" date="2025-08" db="UniProtKB">
        <authorList>
            <consortium name="RefSeq"/>
        </authorList>
    </citation>
    <scope>IDENTIFICATION</scope>
    <source>
        <strain evidence="12">USDA-PBARC FA_bdor</strain>
        <tissue evidence="12">Whole organism</tissue>
    </source>
</reference>
<sequence length="2054" mass="238835">MDSNKLIKTDNDVFPEDDYQENASETQVQMPHDSDNNVPDDECVENGSVINSPVQFNHSYGYDCRRYFNLCVPDPNTLIFSSGAFIHFYDVVNNRVTFKRCSMGTGIGHIAKNPQESHIAVGETGENPPIIIYKWPSMNVITVLQNGTKKNYSHLAYSPDGKLLLSQGCSPDYLITIWNWIKSIPLLRCKSHEQDIHNAIFSPSVPGHLVTSGSGHIKFWKISKTFTGLKLEDKLGKFGRTEISDIIGLYSMPDEKVISGCEWGNILIWEDGLIKLEVRRKNNKPCHLKMITQFEYYNGDLMSIGMDGWLRVWSYETIDQTDVSQDKGFIEIEPINEFEVNIERNLIDVSLTSTMIMSLKKKDPKNDNDKEWYAQDGNGGLWLVDLSTFDDQTGKSDEENGKNKNATRQLLRCHAGPVMDMSVCTWSHYLATIGSDCYLHIYNYVAKKLIITHKFNDEGSSAVWLPCSLDKTGSTIICGFHSGVIRVVAVAIASSDNYEPPTATRENKTHLNCLQLIQVVKPHTNEVTTLTLNVSSKLLITGSEDSTIFLFSIQNYAERINLIPIGFIKVPSGITRINWKPDNSSTILIGCTAGHFGEIELPKQLPLHNKDRQTYQLDDYQAKFFKFRSIKSALKREIVKQQVEKQAMERLEAMKKKLEEYKSLNPGVDIDEEVFLEDIEDPLPLPDIYVPSKPNPVQNIDYTNTGNIWISMGGYDAGYIYEYPSIKIEQTNNNQSEYCIEEVEPLKATPLQDADDLELQSFLLYNDTFIILGIQHGQLRICRVDPNNFTNFSHHLCLPMHDYYHGYMKKILLSYDEQYLFTCGYDGNIFSYLVNFCEVDSSVKIQFESHDRTSVEIRGIQEKEVDDIRDVNYPSLEQVLITAESNRIMTVTKKNRDDMYHLLRNLTKDYQAIMERNKALIKSQQIPPSNFILDNRIVNDLNSQLKYEMDLITQRMAFKLEKSKLILKKLMDHFVSPITCLPFAVCRTSKPDKIIHSVKEKKLDEDFQIKYADILQNISQTEDSRKYSQDNHLKMDKSEDQEEEMSNKEEEIKGKIDGIVSYLQDQYRLLPDEGKLTVEMKQILRRYNVKRIQMEKRAKEWKIMHEKKPDPNCDHPDDVRNVENARNTIGDYKLKVSSDYNRKCQQEQETTLVKYKQLLDCRKQCHYLREVFNDRLKSVRSKKISIQNEIDNLAVKKLHSIHSEIGKNSIKELPEMRQIDDSIEYPENNLKMEKYVSMGEKVKEARRQKQSIIEETMEQGFDEELKMIITDESILSYYSELVPTSLNMRDKKRIKEVEITVPESVQRIMEENDRTITPWEREMKTVRLSRKLYEQDCIIKNIEMKYEEIDRELDELENDRLAVHVDGVYFELYKLTLNQELLVLQDCEIMENSLREKVNNKIQDKQTTVDKLQLTMKNIDKKNRYIKMMQTKIKEQTGYFMNAVHDNKYSKFLTRIFKKKIKTNTSTGQQANSSNQDSSDSSDSSDETSTDEQYSDGSIDIHKIALTTFDENVCPTDCSQELYDLAFSMRLMRHNNENEIRDEQKNVETLMREVEYYSKQIQLIEAALQSNEKILNDFLYDKQCKLNDIDITLTLNFHQLEHFVDDDNLENIFNCVVFDMTRLSQLYTRVGELQRETYDQTIRHKQYCTHLHRMNIDCKYMKTQIKKLKSEINGEMIKKFGCPIALASLYEAVIRKLIYNIRANMNDNLTYEKQFKCLKERYDEHILILENLIRDNTEKLSILTVLTEEQMKFHKIIKKSPQSSKSIFQSELEWRKDLCKLERIIIRQKEQKEFFRNDVRNLKLKIRSLPPIVTREKYPSSVNKFLNKNSSEQEATASVKDQHDSRAKKTICEMLKDKHDSVFRIVKNLLLKIIHQYVEGQEADSIVDLFFHEILKRQSNVSSDFIDSFMDICEKIEKRIEEIATTTGIADKIREIIVEYANEIISQLEIESQGVGVGSVEISWNVKPKLDEFLDSMKIKKDITTEVYVMKFLKMEMGVELATDYVLTKLSKKPDSETMIAFREHASRTLREIQKHIDGESETETTVQSSNSGP</sequence>
<dbReference type="InterPro" id="IPR001680">
    <property type="entry name" value="WD40_rpt"/>
</dbReference>
<keyword evidence="11" id="KW-1185">Reference proteome</keyword>
<evidence type="ECO:0000256" key="2">
    <source>
        <dbReference type="ARBA" id="ARBA00022490"/>
    </source>
</evidence>
<evidence type="ECO:0000256" key="5">
    <source>
        <dbReference type="ARBA" id="ARBA00023054"/>
    </source>
</evidence>
<dbReference type="SMART" id="SM00320">
    <property type="entry name" value="WD40"/>
    <property type="match status" value="4"/>
</dbReference>
<dbReference type="PANTHER" id="PTHR14885:SF3">
    <property type="entry name" value="CILIA- AND FLAGELLA-ASSOCIATED PROTEIN 44"/>
    <property type="match status" value="1"/>
</dbReference>
<feature type="coiled-coil region" evidence="9">
    <location>
        <begin position="1533"/>
        <end position="1560"/>
    </location>
</feature>